<accession>A0AAN6KE61</accession>
<gene>
    <name evidence="2" type="ORF">LTR91_013066</name>
</gene>
<dbReference type="Pfam" id="PF05042">
    <property type="entry name" value="Caleosin"/>
    <property type="match status" value="1"/>
</dbReference>
<comment type="caution">
    <text evidence="2">The sequence shown here is derived from an EMBL/GenBank/DDBJ whole genome shotgun (WGS) entry which is preliminary data.</text>
</comment>
<organism evidence="2 3">
    <name type="scientific">Friedmanniomyces endolithicus</name>
    <dbReference type="NCBI Taxonomy" id="329885"/>
    <lineage>
        <taxon>Eukaryota</taxon>
        <taxon>Fungi</taxon>
        <taxon>Dikarya</taxon>
        <taxon>Ascomycota</taxon>
        <taxon>Pezizomycotina</taxon>
        <taxon>Dothideomycetes</taxon>
        <taxon>Dothideomycetidae</taxon>
        <taxon>Mycosphaerellales</taxon>
        <taxon>Teratosphaeriaceae</taxon>
        <taxon>Friedmanniomyces</taxon>
    </lineage>
</organism>
<proteinExistence type="inferred from homology"/>
<evidence type="ECO:0000256" key="1">
    <source>
        <dbReference type="ARBA" id="ARBA00006765"/>
    </source>
</evidence>
<dbReference type="InterPro" id="IPR007736">
    <property type="entry name" value="Caleosin-related"/>
</dbReference>
<name>A0AAN6KE61_9PEZI</name>
<sequence length="56" mass="6564">LAVYLLLWPEDGVIRKEDIRRVFDGSIFQQKADEYAEKCARQGRTRKAVVYGKRGY</sequence>
<protein>
    <submittedName>
        <fullName evidence="2">Uncharacterized protein</fullName>
    </submittedName>
</protein>
<evidence type="ECO:0000313" key="2">
    <source>
        <dbReference type="EMBL" id="KAK0978035.1"/>
    </source>
</evidence>
<keyword evidence="3" id="KW-1185">Reference proteome</keyword>
<feature type="non-terminal residue" evidence="2">
    <location>
        <position position="1"/>
    </location>
</feature>
<comment type="similarity">
    <text evidence="1">Belongs to the caleosin family.</text>
</comment>
<dbReference type="AlphaFoldDB" id="A0AAN6KE61"/>
<dbReference type="Proteomes" id="UP001175353">
    <property type="component" value="Unassembled WGS sequence"/>
</dbReference>
<dbReference type="EMBL" id="JAUJLE010000130">
    <property type="protein sequence ID" value="KAK0978035.1"/>
    <property type="molecule type" value="Genomic_DNA"/>
</dbReference>
<reference evidence="2" key="1">
    <citation type="submission" date="2023-06" db="EMBL/GenBank/DDBJ databases">
        <title>Black Yeasts Isolated from many extreme environments.</title>
        <authorList>
            <person name="Coleine C."/>
            <person name="Stajich J.E."/>
            <person name="Selbmann L."/>
        </authorList>
    </citation>
    <scope>NUCLEOTIDE SEQUENCE</scope>
    <source>
        <strain evidence="2">CCFEE 5200</strain>
    </source>
</reference>
<evidence type="ECO:0000313" key="3">
    <source>
        <dbReference type="Proteomes" id="UP001175353"/>
    </source>
</evidence>